<accession>A0AAV5TRJ4</accession>
<name>A0AAV5TRJ4_9BILA</name>
<dbReference type="EMBL" id="BTSX01000004">
    <property type="protein sequence ID" value="GMS96848.1"/>
    <property type="molecule type" value="Genomic_DNA"/>
</dbReference>
<organism evidence="1 2">
    <name type="scientific">Pristionchus entomophagus</name>
    <dbReference type="NCBI Taxonomy" id="358040"/>
    <lineage>
        <taxon>Eukaryota</taxon>
        <taxon>Metazoa</taxon>
        <taxon>Ecdysozoa</taxon>
        <taxon>Nematoda</taxon>
        <taxon>Chromadorea</taxon>
        <taxon>Rhabditida</taxon>
        <taxon>Rhabditina</taxon>
        <taxon>Diplogasteromorpha</taxon>
        <taxon>Diplogasteroidea</taxon>
        <taxon>Neodiplogasteridae</taxon>
        <taxon>Pristionchus</taxon>
    </lineage>
</organism>
<feature type="non-terminal residue" evidence="1">
    <location>
        <position position="1"/>
    </location>
</feature>
<dbReference type="Proteomes" id="UP001432027">
    <property type="component" value="Unassembled WGS sequence"/>
</dbReference>
<keyword evidence="2" id="KW-1185">Reference proteome</keyword>
<evidence type="ECO:0000313" key="2">
    <source>
        <dbReference type="Proteomes" id="UP001432027"/>
    </source>
</evidence>
<dbReference type="AlphaFoldDB" id="A0AAV5TRJ4"/>
<sequence length="241" mass="27128">VPIKDQKVEVECRMLCGSALIDDLCKDGRTDCEKIVHFNEANGAVTCQTTNPGTYALFVNDQEMTGNVMCKREGWIEKNPIDGQEKTILDFMNPVVTLPVRVLVECRKLCEESLIKDLCDDDRFREKKDCMKKIYNPLAKTVNCGGADNYALYVNEQLRAGAVSCTRKGWIEGLQPIIDFTNGVLQKNPPPQNVKVECRKLCGSFAFKDSCKNESSEKWRSITMGESCDHIMHTGIHTCTF</sequence>
<evidence type="ECO:0000313" key="1">
    <source>
        <dbReference type="EMBL" id="GMS96848.1"/>
    </source>
</evidence>
<gene>
    <name evidence="1" type="ORF">PENTCL1PPCAC_19023</name>
</gene>
<reference evidence="1" key="1">
    <citation type="submission" date="2023-10" db="EMBL/GenBank/DDBJ databases">
        <title>Genome assembly of Pristionchus species.</title>
        <authorList>
            <person name="Yoshida K."/>
            <person name="Sommer R.J."/>
        </authorList>
    </citation>
    <scope>NUCLEOTIDE SEQUENCE</scope>
    <source>
        <strain evidence="1">RS0144</strain>
    </source>
</reference>
<feature type="non-terminal residue" evidence="1">
    <location>
        <position position="241"/>
    </location>
</feature>
<comment type="caution">
    <text evidence="1">The sequence shown here is derived from an EMBL/GenBank/DDBJ whole genome shotgun (WGS) entry which is preliminary data.</text>
</comment>
<proteinExistence type="predicted"/>
<protein>
    <submittedName>
        <fullName evidence="1">Uncharacterized protein</fullName>
    </submittedName>
</protein>